<sequence length="958" mass="105934">MSYWASQIQTGNASTVDQRFRPQGFGLFNENITVNGSWIHTIDTKKVSEKFGRAINNVTLAMPHSGVVQAGWDSKNNIIQPSDLDSIGIYNIRAAVPSPYVNVLCANAAEAELAPLIYEKQRNVALNTTLDLANLSTHWYTESMNWTEFNSVKSTPLDEVFGWAEPSDRPAFYKLPIKFNTILNNTRPKYHRDSLYLLGTGDTTGYFICKIKGGTTPICSTEYSATGNNGNLKAKCDLDDSMAFNKKNTSRVETTSFDWWDVGQTALTAMSLNSGVTDGASANARLLTQLMLKDDALNPALPSPAEALAVMIGCTLLMSADGSPFVEFWNYTVATLNPGEYQSFDALFQGQEYASGGVLPYQKAFHLVLIPVFLLNLFVLAYLLIHKGLVTDFSEPPNLFSLAVNSPPSTLLAGSCGGGPHGRQYEVNWAIQTEGEHLYMTNRKDDKGNVKNTGYSPVGGDGDGARDLDQVELGHIPRTTTGSAPTTPATPGSANQEERAVAIFCAAGSASGYSAQIPFFPQSHTQDYKFDPLLHLPGISPYFDAVGAGLKHKAPTHCEVTAASYLVRHAAIYAQDTDYETYIEPLLKKIDTTFALSGKKRKGWTGPFEFLDKWETPIPNPKNQLEQITPQGIKDSMKVAKHLLARYPTLVPTTRRIYADKKSRTKDTAKAFVAVFPQVVDVVEIKLNESSHSQIPHKACNAFSKEPGDEQMKRFLSHYGTKTISRLQQYSPVELELNDIVGLQQLCGYESAIRGKMSKICDAFNDDEWMAYEYMMDMKYYFMVGHGNPLSPYLGFPWLNTTAEVMKKFHAPHHTASTSSKSKMPDEDAQRFFISFTHREVPPVIATALGLFNSSSHSSEEFPTDRINWSRSWRMADLVPFLGHVGIEKLSCQGLTAKDDEPKEFIRVIANTSPTPIPACQDGPGASCSIDEFFKLVERGMETYGDFDGICKNKVKRT</sequence>
<evidence type="ECO:0000256" key="3">
    <source>
        <dbReference type="SAM" id="Phobius"/>
    </source>
</evidence>
<dbReference type="SUPFAM" id="SSF53254">
    <property type="entry name" value="Phosphoglycerate mutase-like"/>
    <property type="match status" value="1"/>
</dbReference>
<proteinExistence type="predicted"/>
<dbReference type="PANTHER" id="PTHR20963:SF12">
    <property type="entry name" value="HISTIDINE ACID PHOSPHATASE"/>
    <property type="match status" value="1"/>
</dbReference>
<feature type="region of interest" description="Disordered" evidence="2">
    <location>
        <begin position="476"/>
        <end position="495"/>
    </location>
</feature>
<evidence type="ECO:0000256" key="1">
    <source>
        <dbReference type="ARBA" id="ARBA00022801"/>
    </source>
</evidence>
<comment type="caution">
    <text evidence="4">The sequence shown here is derived from an EMBL/GenBank/DDBJ whole genome shotgun (WGS) entry which is preliminary data.</text>
</comment>
<dbReference type="InterPro" id="IPR000560">
    <property type="entry name" value="His_Pase_clade-2"/>
</dbReference>
<dbReference type="CDD" id="cd07061">
    <property type="entry name" value="HP_HAP_like"/>
    <property type="match status" value="1"/>
</dbReference>
<dbReference type="PANTHER" id="PTHR20963">
    <property type="entry name" value="MULTIPLE INOSITOL POLYPHOSPHATE PHOSPHATASE-RELATED"/>
    <property type="match status" value="1"/>
</dbReference>
<feature type="compositionally biased region" description="Low complexity" evidence="2">
    <location>
        <begin position="479"/>
        <end position="494"/>
    </location>
</feature>
<dbReference type="GO" id="GO:0003993">
    <property type="term" value="F:acid phosphatase activity"/>
    <property type="evidence" value="ECO:0007669"/>
    <property type="project" value="TreeGrafter"/>
</dbReference>
<feature type="transmembrane region" description="Helical" evidence="3">
    <location>
        <begin position="364"/>
        <end position="385"/>
    </location>
</feature>
<keyword evidence="3" id="KW-0472">Membrane</keyword>
<evidence type="ECO:0000313" key="4">
    <source>
        <dbReference type="EMBL" id="KAE9974836.1"/>
    </source>
</evidence>
<keyword evidence="3" id="KW-0812">Transmembrane</keyword>
<gene>
    <name evidence="4" type="ORF">BLS_002888</name>
</gene>
<accession>A0A8H3UQF4</accession>
<name>A0A8H3UQF4_VENIN</name>
<evidence type="ECO:0000313" key="5">
    <source>
        <dbReference type="Proteomes" id="UP000433883"/>
    </source>
</evidence>
<evidence type="ECO:0008006" key="6">
    <source>
        <dbReference type="Google" id="ProtNLM"/>
    </source>
</evidence>
<dbReference type="AlphaFoldDB" id="A0A8H3UQF4"/>
<keyword evidence="1" id="KW-0378">Hydrolase</keyword>
<dbReference type="Pfam" id="PF00328">
    <property type="entry name" value="His_Phos_2"/>
    <property type="match status" value="1"/>
</dbReference>
<keyword evidence="3" id="KW-1133">Transmembrane helix</keyword>
<dbReference type="EMBL" id="WNWQ01000194">
    <property type="protein sequence ID" value="KAE9974836.1"/>
    <property type="molecule type" value="Genomic_DNA"/>
</dbReference>
<dbReference type="Gene3D" id="3.40.50.1240">
    <property type="entry name" value="Phosphoglycerate mutase-like"/>
    <property type="match status" value="1"/>
</dbReference>
<dbReference type="InterPro" id="IPR029033">
    <property type="entry name" value="His_PPase_superfam"/>
</dbReference>
<dbReference type="FunFam" id="3.40.50.1240:FF:000065">
    <property type="entry name" value="Similar to histidine acid phosphatase"/>
    <property type="match status" value="1"/>
</dbReference>
<dbReference type="Proteomes" id="UP000433883">
    <property type="component" value="Unassembled WGS sequence"/>
</dbReference>
<protein>
    <recommendedName>
        <fullName evidence="6">Phosphoglycerate mutase-like protein</fullName>
    </recommendedName>
</protein>
<evidence type="ECO:0000256" key="2">
    <source>
        <dbReference type="SAM" id="MobiDB-lite"/>
    </source>
</evidence>
<organism evidence="4 5">
    <name type="scientific">Venturia inaequalis</name>
    <name type="common">Apple scab fungus</name>
    <dbReference type="NCBI Taxonomy" id="5025"/>
    <lineage>
        <taxon>Eukaryota</taxon>
        <taxon>Fungi</taxon>
        <taxon>Dikarya</taxon>
        <taxon>Ascomycota</taxon>
        <taxon>Pezizomycotina</taxon>
        <taxon>Dothideomycetes</taxon>
        <taxon>Pleosporomycetidae</taxon>
        <taxon>Venturiales</taxon>
        <taxon>Venturiaceae</taxon>
        <taxon>Venturia</taxon>
    </lineage>
</organism>
<reference evidence="4 5" key="1">
    <citation type="submission" date="2019-11" db="EMBL/GenBank/DDBJ databases">
        <title>Venturia inaequalis Genome Resource.</title>
        <authorList>
            <person name="Lichtner F.J."/>
        </authorList>
    </citation>
    <scope>NUCLEOTIDE SEQUENCE [LARGE SCALE GENOMIC DNA]</scope>
    <source>
        <strain evidence="4">Bline_iso_100314</strain>
    </source>
</reference>
<dbReference type="GO" id="GO:0009277">
    <property type="term" value="C:fungal-type cell wall"/>
    <property type="evidence" value="ECO:0007669"/>
    <property type="project" value="TreeGrafter"/>
</dbReference>